<dbReference type="RefSeq" id="WP_204776641.1">
    <property type="nucleotide sequence ID" value="NZ_JACJJQ010000024.1"/>
</dbReference>
<keyword evidence="1" id="KW-0238">DNA-binding</keyword>
<dbReference type="Pfam" id="PF13411">
    <property type="entry name" value="MerR_1"/>
    <property type="match status" value="1"/>
</dbReference>
<gene>
    <name evidence="3" type="ORF">H5993_06075</name>
</gene>
<name>A0ABS2EPR3_9LACO</name>
<dbReference type="InterPro" id="IPR047057">
    <property type="entry name" value="MerR_fam"/>
</dbReference>
<dbReference type="SUPFAM" id="SSF46955">
    <property type="entry name" value="Putative DNA-binding domain"/>
    <property type="match status" value="1"/>
</dbReference>
<sequence>MNIKEVSERLKIPKETLRYWENNGLIPKVPRNSSGYRDYTENEIKWALFIKAMRSAGMSVESLIEFVDLYNAHRGSQEAQKSLVKEQYEILLAKRNELDKTLNYLSYKLDHFEDHVMPFLEEEEYYELRKEQMLDDNNQDE</sequence>
<dbReference type="PROSITE" id="PS50937">
    <property type="entry name" value="HTH_MERR_2"/>
    <property type="match status" value="1"/>
</dbReference>
<dbReference type="EMBL" id="JACJJQ010000024">
    <property type="protein sequence ID" value="MBM6754321.1"/>
    <property type="molecule type" value="Genomic_DNA"/>
</dbReference>
<dbReference type="PANTHER" id="PTHR30204">
    <property type="entry name" value="REDOX-CYCLING DRUG-SENSING TRANSCRIPTIONAL ACTIVATOR SOXR"/>
    <property type="match status" value="1"/>
</dbReference>
<organism evidence="3 4">
    <name type="scientific">Limosilactobacillus alvi</name>
    <dbReference type="NCBI Taxonomy" id="990412"/>
    <lineage>
        <taxon>Bacteria</taxon>
        <taxon>Bacillati</taxon>
        <taxon>Bacillota</taxon>
        <taxon>Bacilli</taxon>
        <taxon>Lactobacillales</taxon>
        <taxon>Lactobacillaceae</taxon>
        <taxon>Limosilactobacillus</taxon>
    </lineage>
</organism>
<keyword evidence="4" id="KW-1185">Reference proteome</keyword>
<dbReference type="PANTHER" id="PTHR30204:SF98">
    <property type="entry name" value="HTH-TYPE TRANSCRIPTIONAL REGULATOR ADHR"/>
    <property type="match status" value="1"/>
</dbReference>
<dbReference type="Proteomes" id="UP000776629">
    <property type="component" value="Unassembled WGS sequence"/>
</dbReference>
<evidence type="ECO:0000259" key="2">
    <source>
        <dbReference type="PROSITE" id="PS50937"/>
    </source>
</evidence>
<feature type="domain" description="HTH merR-type" evidence="2">
    <location>
        <begin position="1"/>
        <end position="69"/>
    </location>
</feature>
<dbReference type="InterPro" id="IPR000551">
    <property type="entry name" value="MerR-type_HTH_dom"/>
</dbReference>
<evidence type="ECO:0000256" key="1">
    <source>
        <dbReference type="ARBA" id="ARBA00023125"/>
    </source>
</evidence>
<reference evidence="3 4" key="1">
    <citation type="journal article" date="2021" name="Sci. Rep.">
        <title>The distribution of antibiotic resistance genes in chicken gut microbiota commensals.</title>
        <authorList>
            <person name="Juricova H."/>
            <person name="Matiasovicova J."/>
            <person name="Kubasova T."/>
            <person name="Cejkova D."/>
            <person name="Rychlik I."/>
        </authorList>
    </citation>
    <scope>NUCLEOTIDE SEQUENCE [LARGE SCALE GENOMIC DNA]</scope>
    <source>
        <strain evidence="3 4">An810</strain>
    </source>
</reference>
<evidence type="ECO:0000313" key="4">
    <source>
        <dbReference type="Proteomes" id="UP000776629"/>
    </source>
</evidence>
<dbReference type="InterPro" id="IPR009061">
    <property type="entry name" value="DNA-bd_dom_put_sf"/>
</dbReference>
<dbReference type="Gene3D" id="1.10.1660.10">
    <property type="match status" value="1"/>
</dbReference>
<protein>
    <submittedName>
        <fullName evidence="3">MerR family transcriptional regulator</fullName>
    </submittedName>
</protein>
<dbReference type="SMART" id="SM00422">
    <property type="entry name" value="HTH_MERR"/>
    <property type="match status" value="1"/>
</dbReference>
<proteinExistence type="predicted"/>
<comment type="caution">
    <text evidence="3">The sequence shown here is derived from an EMBL/GenBank/DDBJ whole genome shotgun (WGS) entry which is preliminary data.</text>
</comment>
<dbReference type="CDD" id="cd01109">
    <property type="entry name" value="HTH_YyaN"/>
    <property type="match status" value="1"/>
</dbReference>
<accession>A0ABS2EPR3</accession>
<evidence type="ECO:0000313" key="3">
    <source>
        <dbReference type="EMBL" id="MBM6754321.1"/>
    </source>
</evidence>